<protein>
    <submittedName>
        <fullName evidence="1">Uncharacterized protein</fullName>
    </submittedName>
</protein>
<name>A0A8J3GWL4_9RHOB</name>
<sequence>MDALGLGLGEALVELEDIGLAVADLVASAVDADHELAGHVRSPMGRRQHDVRRAKFNPRVWGGGVNPALRDAAVSACGPGGAEKIDLGGQTEGVV</sequence>
<evidence type="ECO:0000313" key="2">
    <source>
        <dbReference type="Proteomes" id="UP000626220"/>
    </source>
</evidence>
<proteinExistence type="predicted"/>
<evidence type="ECO:0000313" key="1">
    <source>
        <dbReference type="EMBL" id="GHF45989.1"/>
    </source>
</evidence>
<accession>A0A8J3GWL4</accession>
<keyword evidence="2" id="KW-1185">Reference proteome</keyword>
<dbReference type="AlphaFoldDB" id="A0A8J3GWL4"/>
<organism evidence="1 2">
    <name type="scientific">Seohaeicola zhoushanensis</name>
    <dbReference type="NCBI Taxonomy" id="1569283"/>
    <lineage>
        <taxon>Bacteria</taxon>
        <taxon>Pseudomonadati</taxon>
        <taxon>Pseudomonadota</taxon>
        <taxon>Alphaproteobacteria</taxon>
        <taxon>Rhodobacterales</taxon>
        <taxon>Roseobacteraceae</taxon>
        <taxon>Seohaeicola</taxon>
    </lineage>
</organism>
<dbReference type="Proteomes" id="UP000626220">
    <property type="component" value="Unassembled WGS sequence"/>
</dbReference>
<gene>
    <name evidence="1" type="ORF">GCM10017056_17060</name>
</gene>
<comment type="caution">
    <text evidence="1">The sequence shown here is derived from an EMBL/GenBank/DDBJ whole genome shotgun (WGS) entry which is preliminary data.</text>
</comment>
<reference evidence="1" key="1">
    <citation type="journal article" date="2014" name="Int. J. Syst. Evol. Microbiol.">
        <title>Complete genome sequence of Corynebacterium casei LMG S-19264T (=DSM 44701T), isolated from a smear-ripened cheese.</title>
        <authorList>
            <consortium name="US DOE Joint Genome Institute (JGI-PGF)"/>
            <person name="Walter F."/>
            <person name="Albersmeier A."/>
            <person name="Kalinowski J."/>
            <person name="Ruckert C."/>
        </authorList>
    </citation>
    <scope>NUCLEOTIDE SEQUENCE</scope>
    <source>
        <strain evidence="1">KCTC 42650</strain>
    </source>
</reference>
<reference evidence="1" key="2">
    <citation type="submission" date="2020-09" db="EMBL/GenBank/DDBJ databases">
        <authorList>
            <person name="Sun Q."/>
            <person name="Kim S."/>
        </authorList>
    </citation>
    <scope>NUCLEOTIDE SEQUENCE</scope>
    <source>
        <strain evidence="1">KCTC 42650</strain>
    </source>
</reference>
<dbReference type="EMBL" id="BNCJ01000003">
    <property type="protein sequence ID" value="GHF45989.1"/>
    <property type="molecule type" value="Genomic_DNA"/>
</dbReference>